<protein>
    <recommendedName>
        <fullName evidence="2">C-type lectin domain-containing protein</fullName>
    </recommendedName>
</protein>
<organism evidence="3">
    <name type="scientific">Pundamilia nyererei</name>
    <dbReference type="NCBI Taxonomy" id="303518"/>
    <lineage>
        <taxon>Eukaryota</taxon>
        <taxon>Metazoa</taxon>
        <taxon>Chordata</taxon>
        <taxon>Craniata</taxon>
        <taxon>Vertebrata</taxon>
        <taxon>Euteleostomi</taxon>
        <taxon>Actinopterygii</taxon>
        <taxon>Neopterygii</taxon>
        <taxon>Teleostei</taxon>
        <taxon>Neoteleostei</taxon>
        <taxon>Acanthomorphata</taxon>
        <taxon>Ovalentaria</taxon>
        <taxon>Cichlomorphae</taxon>
        <taxon>Cichliformes</taxon>
        <taxon>Cichlidae</taxon>
        <taxon>African cichlids</taxon>
        <taxon>Pseudocrenilabrinae</taxon>
        <taxon>Haplochromini</taxon>
        <taxon>Pundamilia</taxon>
    </lineage>
</organism>
<proteinExistence type="predicted"/>
<dbReference type="Ensembl" id="ENSPNYT00000016809.1">
    <property type="protein sequence ID" value="ENSPNYP00000016401.1"/>
    <property type="gene ID" value="ENSPNYG00000012409.1"/>
</dbReference>
<dbReference type="SMART" id="SM00034">
    <property type="entry name" value="CLECT"/>
    <property type="match status" value="1"/>
</dbReference>
<feature type="domain" description="C-type lectin" evidence="2">
    <location>
        <begin position="37"/>
        <end position="143"/>
    </location>
</feature>
<accession>A0A3B4G4B3</accession>
<evidence type="ECO:0000313" key="3">
    <source>
        <dbReference type="Ensembl" id="ENSPNYP00000016401.1"/>
    </source>
</evidence>
<dbReference type="Pfam" id="PF00059">
    <property type="entry name" value="Lectin_C"/>
    <property type="match status" value="1"/>
</dbReference>
<dbReference type="InterPro" id="IPR016186">
    <property type="entry name" value="C-type_lectin-like/link_sf"/>
</dbReference>
<dbReference type="GeneTree" id="ENSGT00940000177488"/>
<dbReference type="SUPFAM" id="SSF56436">
    <property type="entry name" value="C-type lectin-like"/>
    <property type="match status" value="1"/>
</dbReference>
<feature type="transmembrane region" description="Helical" evidence="1">
    <location>
        <begin position="12"/>
        <end position="31"/>
    </location>
</feature>
<evidence type="ECO:0000259" key="2">
    <source>
        <dbReference type="PROSITE" id="PS50041"/>
    </source>
</evidence>
<sequence length="149" mass="17030">SPQLIKVNMDVFVVLVMLSGNISGVCCLLNSCSVCNYNYNSHENKTWDEANAYCIMEYTGLAQITNPENNTALMNTSAGGYTGKAWIGLVGPLGWVWLDGTQATYFMWYYEEPQASDTGYCGVTYYHRWYKIICERKFYFICFNGRYQS</sequence>
<reference evidence="3" key="1">
    <citation type="submission" date="2023-09" db="UniProtKB">
        <authorList>
            <consortium name="Ensembl"/>
        </authorList>
    </citation>
    <scope>IDENTIFICATION</scope>
</reference>
<dbReference type="InterPro" id="IPR016187">
    <property type="entry name" value="CTDL_fold"/>
</dbReference>
<dbReference type="PROSITE" id="PS50041">
    <property type="entry name" value="C_TYPE_LECTIN_2"/>
    <property type="match status" value="1"/>
</dbReference>
<keyword evidence="1" id="KW-1133">Transmembrane helix</keyword>
<dbReference type="PANTHER" id="PTHR45784">
    <property type="entry name" value="C-TYPE LECTIN DOMAIN FAMILY 20 MEMBER A-RELATED"/>
    <property type="match status" value="1"/>
</dbReference>
<dbReference type="AlphaFoldDB" id="A0A3B4G4B3"/>
<dbReference type="InterPro" id="IPR001304">
    <property type="entry name" value="C-type_lectin-like"/>
</dbReference>
<dbReference type="STRING" id="303518.ENSPNYP00000016401"/>
<dbReference type="Gene3D" id="3.10.100.10">
    <property type="entry name" value="Mannose-Binding Protein A, subunit A"/>
    <property type="match status" value="1"/>
</dbReference>
<name>A0A3B4G4B3_9CICH</name>
<keyword evidence="1" id="KW-0812">Transmembrane</keyword>
<dbReference type="PANTHER" id="PTHR45784:SF3">
    <property type="entry name" value="C-TYPE LECTIN DOMAIN FAMILY 4 MEMBER K-LIKE-RELATED"/>
    <property type="match status" value="1"/>
</dbReference>
<evidence type="ECO:0000256" key="1">
    <source>
        <dbReference type="SAM" id="Phobius"/>
    </source>
</evidence>
<dbReference type="CDD" id="cd00037">
    <property type="entry name" value="CLECT"/>
    <property type="match status" value="1"/>
</dbReference>
<keyword evidence="1" id="KW-0472">Membrane</keyword>